<evidence type="ECO:0000313" key="3">
    <source>
        <dbReference type="Proteomes" id="UP000812966"/>
    </source>
</evidence>
<reference evidence="2" key="1">
    <citation type="submission" date="2020-04" db="EMBL/GenBank/DDBJ databases">
        <title>Analysis of mating type loci in Filobasidium floriforme.</title>
        <authorList>
            <person name="Nowrousian M."/>
        </authorList>
    </citation>
    <scope>NUCLEOTIDE SEQUENCE</scope>
    <source>
        <strain evidence="2">CBS 6242</strain>
    </source>
</reference>
<protein>
    <submittedName>
        <fullName evidence="2">Uncharacterized protein</fullName>
    </submittedName>
</protein>
<keyword evidence="1" id="KW-0812">Transmembrane</keyword>
<gene>
    <name evidence="2" type="ORF">FFLO_03681</name>
</gene>
<keyword evidence="1" id="KW-0472">Membrane</keyword>
<dbReference type="OrthoDB" id="2520628at2759"/>
<sequence length="343" mass="35805">MSDTSALSEYAQKVLLITFQLGLVVLRPIALVVEAASVPLSPDFYPFPLATTLHALRVSHAYKGRVKALGHEGAMKARGLGVELAGYLAMAWGGSLVNALLMGTPPPQLLTAWPLINYISVYAVINSPFISPYHPTSETLDTVVPLIDGLTRAFPISGAVLACSTHSNPAIRNSLMYQIILGGISASGGGMVASTLNVFSPEWRLSTPPILSSGFLGSLDFVAAAVSSVIFGLLTSSHPVYVGATNYLSTLPYLSPASNKAAASSGAAGPLMTVLGARSVVVLFLSIVYATKAYVLHGSPSVARVQARRAKKAAEAEAKANAGESEKQGVKVDVKVKESKKAI</sequence>
<dbReference type="Proteomes" id="UP000812966">
    <property type="component" value="Unassembled WGS sequence"/>
</dbReference>
<feature type="transmembrane region" description="Helical" evidence="1">
    <location>
        <begin position="175"/>
        <end position="199"/>
    </location>
</feature>
<dbReference type="EMBL" id="JABELV010000069">
    <property type="protein sequence ID" value="KAG7532286.1"/>
    <property type="molecule type" value="Genomic_DNA"/>
</dbReference>
<feature type="transmembrane region" description="Helical" evidence="1">
    <location>
        <begin position="211"/>
        <end position="234"/>
    </location>
</feature>
<feature type="transmembrane region" description="Helical" evidence="1">
    <location>
        <begin position="267"/>
        <end position="290"/>
    </location>
</feature>
<organism evidence="2 3">
    <name type="scientific">Filobasidium floriforme</name>
    <dbReference type="NCBI Taxonomy" id="5210"/>
    <lineage>
        <taxon>Eukaryota</taxon>
        <taxon>Fungi</taxon>
        <taxon>Dikarya</taxon>
        <taxon>Basidiomycota</taxon>
        <taxon>Agaricomycotina</taxon>
        <taxon>Tremellomycetes</taxon>
        <taxon>Filobasidiales</taxon>
        <taxon>Filobasidiaceae</taxon>
        <taxon>Filobasidium</taxon>
    </lineage>
</organism>
<feature type="transmembrane region" description="Helical" evidence="1">
    <location>
        <begin position="84"/>
        <end position="103"/>
    </location>
</feature>
<name>A0A8K0JKQ2_9TREE</name>
<evidence type="ECO:0000313" key="2">
    <source>
        <dbReference type="EMBL" id="KAG7532286.1"/>
    </source>
</evidence>
<evidence type="ECO:0000256" key="1">
    <source>
        <dbReference type="SAM" id="Phobius"/>
    </source>
</evidence>
<keyword evidence="3" id="KW-1185">Reference proteome</keyword>
<comment type="caution">
    <text evidence="2">The sequence shown here is derived from an EMBL/GenBank/DDBJ whole genome shotgun (WGS) entry which is preliminary data.</text>
</comment>
<keyword evidence="1" id="KW-1133">Transmembrane helix</keyword>
<accession>A0A8K0JKQ2</accession>
<proteinExistence type="predicted"/>
<dbReference type="AlphaFoldDB" id="A0A8K0JKQ2"/>
<feature type="transmembrane region" description="Helical" evidence="1">
    <location>
        <begin position="115"/>
        <end position="133"/>
    </location>
</feature>